<dbReference type="Gramene" id="OMO64343">
    <property type="protein sequence ID" value="OMO64343"/>
    <property type="gene ID" value="CCACVL1_21834"/>
</dbReference>
<sequence>MEAHVRPRGAGASLPLSTNLSISKLPPTLKPGHSLGPCG</sequence>
<name>A0A1R3H1W4_COCAP</name>
<feature type="region of interest" description="Disordered" evidence="1">
    <location>
        <begin position="1"/>
        <end position="39"/>
    </location>
</feature>
<reference evidence="2 3" key="1">
    <citation type="submission" date="2013-09" db="EMBL/GenBank/DDBJ databases">
        <title>Corchorus capsularis genome sequencing.</title>
        <authorList>
            <person name="Alam M."/>
            <person name="Haque M.S."/>
            <person name="Islam M.S."/>
            <person name="Emdad E.M."/>
            <person name="Islam M.M."/>
            <person name="Ahmed B."/>
            <person name="Halim A."/>
            <person name="Hossen Q.M.M."/>
            <person name="Hossain M.Z."/>
            <person name="Ahmed R."/>
            <person name="Khan M.M."/>
            <person name="Islam R."/>
            <person name="Rashid M.M."/>
            <person name="Khan S.A."/>
            <person name="Rahman M.S."/>
            <person name="Alam M."/>
        </authorList>
    </citation>
    <scope>NUCLEOTIDE SEQUENCE [LARGE SCALE GENOMIC DNA]</scope>
    <source>
        <strain evidence="3">cv. CVL-1</strain>
        <tissue evidence="2">Whole seedling</tissue>
    </source>
</reference>
<comment type="caution">
    <text evidence="2">The sequence shown here is derived from an EMBL/GenBank/DDBJ whole genome shotgun (WGS) entry which is preliminary data.</text>
</comment>
<dbReference type="EMBL" id="AWWV01012816">
    <property type="protein sequence ID" value="OMO64343.1"/>
    <property type="molecule type" value="Genomic_DNA"/>
</dbReference>
<evidence type="ECO:0000256" key="1">
    <source>
        <dbReference type="SAM" id="MobiDB-lite"/>
    </source>
</evidence>
<accession>A0A1R3H1W4</accession>
<keyword evidence="3" id="KW-1185">Reference proteome</keyword>
<evidence type="ECO:0000313" key="2">
    <source>
        <dbReference type="EMBL" id="OMO64343.1"/>
    </source>
</evidence>
<protein>
    <submittedName>
        <fullName evidence="2">Uncharacterized protein</fullName>
    </submittedName>
</protein>
<proteinExistence type="predicted"/>
<evidence type="ECO:0000313" key="3">
    <source>
        <dbReference type="Proteomes" id="UP000188268"/>
    </source>
</evidence>
<organism evidence="2 3">
    <name type="scientific">Corchorus capsularis</name>
    <name type="common">Jute</name>
    <dbReference type="NCBI Taxonomy" id="210143"/>
    <lineage>
        <taxon>Eukaryota</taxon>
        <taxon>Viridiplantae</taxon>
        <taxon>Streptophyta</taxon>
        <taxon>Embryophyta</taxon>
        <taxon>Tracheophyta</taxon>
        <taxon>Spermatophyta</taxon>
        <taxon>Magnoliopsida</taxon>
        <taxon>eudicotyledons</taxon>
        <taxon>Gunneridae</taxon>
        <taxon>Pentapetalae</taxon>
        <taxon>rosids</taxon>
        <taxon>malvids</taxon>
        <taxon>Malvales</taxon>
        <taxon>Malvaceae</taxon>
        <taxon>Grewioideae</taxon>
        <taxon>Apeibeae</taxon>
        <taxon>Corchorus</taxon>
    </lineage>
</organism>
<dbReference type="Proteomes" id="UP000188268">
    <property type="component" value="Unassembled WGS sequence"/>
</dbReference>
<dbReference type="AlphaFoldDB" id="A0A1R3H1W4"/>
<gene>
    <name evidence="2" type="ORF">CCACVL1_21834</name>
</gene>